<sequence>MPQGPPPAAAIAARADGHLKVAVSGEIDILSAPQLRVTLEEAFSDGCRVVEVDFSGVEFCDCYGLGVLLDARRRAADQGTVLRLVSVTSPLVQRLLHQTGTAAALLGPPREVNSRKIH</sequence>
<dbReference type="InterPro" id="IPR036513">
    <property type="entry name" value="STAS_dom_sf"/>
</dbReference>
<dbReference type="SUPFAM" id="SSF52091">
    <property type="entry name" value="SpoIIaa-like"/>
    <property type="match status" value="1"/>
</dbReference>
<reference evidence="4" key="1">
    <citation type="submission" date="2024-08" db="EMBL/GenBank/DDBJ databases">
        <authorList>
            <person name="Yu S.T."/>
        </authorList>
    </citation>
    <scope>NUCLEOTIDE SEQUENCE</scope>
    <source>
        <strain evidence="4">R33</strain>
    </source>
</reference>
<dbReference type="AlphaFoldDB" id="A0AB39YFF5"/>
<dbReference type="PANTHER" id="PTHR33495">
    <property type="entry name" value="ANTI-SIGMA FACTOR ANTAGONIST TM_1081-RELATED-RELATED"/>
    <property type="match status" value="1"/>
</dbReference>
<dbReference type="InterPro" id="IPR058548">
    <property type="entry name" value="MlaB-like_STAS"/>
</dbReference>
<dbReference type="PANTHER" id="PTHR33495:SF2">
    <property type="entry name" value="ANTI-SIGMA FACTOR ANTAGONIST TM_1081-RELATED"/>
    <property type="match status" value="1"/>
</dbReference>
<accession>A0AB39YFF5</accession>
<dbReference type="CDD" id="cd07043">
    <property type="entry name" value="STAS_anti-anti-sigma_factors"/>
    <property type="match status" value="1"/>
</dbReference>
<comment type="similarity">
    <text evidence="1 2">Belongs to the anti-sigma-factor antagonist family.</text>
</comment>
<dbReference type="RefSeq" id="WP_369779956.1">
    <property type="nucleotide sequence ID" value="NZ_CP165727.1"/>
</dbReference>
<evidence type="ECO:0000256" key="2">
    <source>
        <dbReference type="RuleBase" id="RU003749"/>
    </source>
</evidence>
<dbReference type="EMBL" id="CP165727">
    <property type="protein sequence ID" value="XDV68446.1"/>
    <property type="molecule type" value="Genomic_DNA"/>
</dbReference>
<dbReference type="InterPro" id="IPR003658">
    <property type="entry name" value="Anti-sigma_ant"/>
</dbReference>
<name>A0AB39YFF5_9ACTN</name>
<evidence type="ECO:0000313" key="4">
    <source>
        <dbReference type="EMBL" id="XDV68446.1"/>
    </source>
</evidence>
<gene>
    <name evidence="4" type="ORF">AB5J51_38840</name>
</gene>
<dbReference type="Pfam" id="PF13466">
    <property type="entry name" value="STAS_2"/>
    <property type="match status" value="1"/>
</dbReference>
<dbReference type="PROSITE" id="PS50801">
    <property type="entry name" value="STAS"/>
    <property type="match status" value="1"/>
</dbReference>
<protein>
    <recommendedName>
        <fullName evidence="2">Anti-sigma factor antagonist</fullName>
    </recommendedName>
</protein>
<dbReference type="Gene3D" id="3.30.750.24">
    <property type="entry name" value="STAS domain"/>
    <property type="match status" value="1"/>
</dbReference>
<evidence type="ECO:0000259" key="3">
    <source>
        <dbReference type="PROSITE" id="PS50801"/>
    </source>
</evidence>
<dbReference type="NCBIfam" id="TIGR00377">
    <property type="entry name" value="ant_ant_sig"/>
    <property type="match status" value="1"/>
</dbReference>
<dbReference type="InterPro" id="IPR002645">
    <property type="entry name" value="STAS_dom"/>
</dbReference>
<feature type="domain" description="STAS" evidence="3">
    <location>
        <begin position="8"/>
        <end position="118"/>
    </location>
</feature>
<organism evidence="4">
    <name type="scientific">Streptomyces sp. R33</name>
    <dbReference type="NCBI Taxonomy" id="3238629"/>
    <lineage>
        <taxon>Bacteria</taxon>
        <taxon>Bacillati</taxon>
        <taxon>Actinomycetota</taxon>
        <taxon>Actinomycetes</taxon>
        <taxon>Kitasatosporales</taxon>
        <taxon>Streptomycetaceae</taxon>
        <taxon>Streptomyces</taxon>
    </lineage>
</organism>
<proteinExistence type="inferred from homology"/>
<dbReference type="GO" id="GO:0043856">
    <property type="term" value="F:anti-sigma factor antagonist activity"/>
    <property type="evidence" value="ECO:0007669"/>
    <property type="project" value="InterPro"/>
</dbReference>
<evidence type="ECO:0000256" key="1">
    <source>
        <dbReference type="ARBA" id="ARBA00009013"/>
    </source>
</evidence>